<evidence type="ECO:0000313" key="2">
    <source>
        <dbReference type="EMBL" id="MFC4987616.1"/>
    </source>
</evidence>
<proteinExistence type="predicted"/>
<evidence type="ECO:0000259" key="1">
    <source>
        <dbReference type="Pfam" id="PF24351"/>
    </source>
</evidence>
<dbReference type="AlphaFoldDB" id="A0ABD5QCY1"/>
<dbReference type="Proteomes" id="UP001595925">
    <property type="component" value="Unassembled WGS sequence"/>
</dbReference>
<dbReference type="Pfam" id="PF24351">
    <property type="entry name" value="DUF7511"/>
    <property type="match status" value="1"/>
</dbReference>
<accession>A0ABD5QCY1</accession>
<name>A0ABD5QCY1_9EURY</name>
<comment type="caution">
    <text evidence="2">The sequence shown here is derived from an EMBL/GenBank/DDBJ whole genome shotgun (WGS) entry which is preliminary data.</text>
</comment>
<evidence type="ECO:0000313" key="3">
    <source>
        <dbReference type="Proteomes" id="UP001595925"/>
    </source>
</evidence>
<dbReference type="RefSeq" id="WP_224827906.1">
    <property type="nucleotide sequence ID" value="NZ_JAIVEF010000002.1"/>
</dbReference>
<dbReference type="EMBL" id="JBHSJG010000029">
    <property type="protein sequence ID" value="MFC4987616.1"/>
    <property type="molecule type" value="Genomic_DNA"/>
</dbReference>
<keyword evidence="3" id="KW-1185">Reference proteome</keyword>
<reference evidence="2 3" key="1">
    <citation type="journal article" date="2019" name="Int. J. Syst. Evol. Microbiol.">
        <title>The Global Catalogue of Microorganisms (GCM) 10K type strain sequencing project: providing services to taxonomists for standard genome sequencing and annotation.</title>
        <authorList>
            <consortium name="The Broad Institute Genomics Platform"/>
            <consortium name="The Broad Institute Genome Sequencing Center for Infectious Disease"/>
            <person name="Wu L."/>
            <person name="Ma J."/>
        </authorList>
    </citation>
    <scope>NUCLEOTIDE SEQUENCE [LARGE SCALE GENOMIC DNA]</scope>
    <source>
        <strain evidence="2 3">CGMCC 1.15824</strain>
    </source>
</reference>
<protein>
    <recommendedName>
        <fullName evidence="1">DUF7511 domain-containing protein</fullName>
    </recommendedName>
</protein>
<organism evidence="2 3">
    <name type="scientific">Saliphagus infecundisoli</name>
    <dbReference type="NCBI Taxonomy" id="1849069"/>
    <lineage>
        <taxon>Archaea</taxon>
        <taxon>Methanobacteriati</taxon>
        <taxon>Methanobacteriota</taxon>
        <taxon>Stenosarchaea group</taxon>
        <taxon>Halobacteria</taxon>
        <taxon>Halobacteriales</taxon>
        <taxon>Natrialbaceae</taxon>
        <taxon>Saliphagus</taxon>
    </lineage>
</organism>
<sequence>MSERTDYSSSEPVDPGTAQLEHAIVVEDDRSECTIFPRACPEEAILTRWITADETSHVPLTNCR</sequence>
<feature type="domain" description="DUF7511" evidence="1">
    <location>
        <begin position="20"/>
        <end position="64"/>
    </location>
</feature>
<gene>
    <name evidence="2" type="ORF">ACFPFO_07550</name>
</gene>
<dbReference type="InterPro" id="IPR055933">
    <property type="entry name" value="DUF7511"/>
</dbReference>